<evidence type="ECO:0000313" key="2">
    <source>
        <dbReference type="EMBL" id="QJB45369.1"/>
    </source>
</evidence>
<dbReference type="AlphaFoldDB" id="A0A6H2C341"/>
<reference evidence="2 3" key="1">
    <citation type="submission" date="2020-04" db="EMBL/GenBank/DDBJ databases">
        <title>Genome-Wide Identification of 5-Methylcytosine Sites in Bacterial Genomes By High-Throughput Sequencing of MspJI Restriction Fragments.</title>
        <authorList>
            <person name="Wu V."/>
        </authorList>
    </citation>
    <scope>NUCLEOTIDE SEQUENCE [LARGE SCALE GENOMIC DNA]</scope>
    <source>
        <strain evidence="2 3">CCAP 1403/13f</strain>
    </source>
</reference>
<feature type="region of interest" description="Disordered" evidence="1">
    <location>
        <begin position="1"/>
        <end position="53"/>
    </location>
</feature>
<gene>
    <name evidence="2" type="ORF">HGD76_15505</name>
</gene>
<protein>
    <submittedName>
        <fullName evidence="2">Uncharacterized protein</fullName>
    </submittedName>
</protein>
<evidence type="ECO:0000256" key="1">
    <source>
        <dbReference type="SAM" id="MobiDB-lite"/>
    </source>
</evidence>
<accession>A0A6H2C341</accession>
<proteinExistence type="predicted"/>
<sequence length="53" mass="5438">MSVVSGQLSGKKQQVIGKINISSPASPASPTSPTSPTSHFPCLSAPQSRNMGR</sequence>
<reference evidence="2 3" key="2">
    <citation type="submission" date="2020-04" db="EMBL/GenBank/DDBJ databases">
        <authorList>
            <person name="Fomenkov A."/>
            <person name="Anton B.P."/>
            <person name="Roberts R.J."/>
        </authorList>
    </citation>
    <scope>NUCLEOTIDE SEQUENCE [LARGE SCALE GENOMIC DNA]</scope>
    <source>
        <strain evidence="2 3">CCAP 1403/13f</strain>
    </source>
</reference>
<name>A0A6H2C341_DOLFA</name>
<dbReference type="RefSeq" id="WP_168696317.1">
    <property type="nucleotide sequence ID" value="NZ_CP051206.1"/>
</dbReference>
<evidence type="ECO:0000313" key="3">
    <source>
        <dbReference type="Proteomes" id="UP000502433"/>
    </source>
</evidence>
<dbReference type="EMBL" id="CP051206">
    <property type="protein sequence ID" value="QJB45369.1"/>
    <property type="molecule type" value="Genomic_DNA"/>
</dbReference>
<feature type="compositionally biased region" description="Polar residues" evidence="1">
    <location>
        <begin position="1"/>
        <end position="12"/>
    </location>
</feature>
<dbReference type="Proteomes" id="UP000502433">
    <property type="component" value="Chromosome"/>
</dbReference>
<feature type="compositionally biased region" description="Low complexity" evidence="1">
    <location>
        <begin position="22"/>
        <end position="38"/>
    </location>
</feature>
<dbReference type="KEGG" id="dfs:HGD76_15505"/>
<organism evidence="2 3">
    <name type="scientific">Dolichospermum flos-aquae CCAP 1403/13F</name>
    <dbReference type="NCBI Taxonomy" id="315271"/>
    <lineage>
        <taxon>Bacteria</taxon>
        <taxon>Bacillati</taxon>
        <taxon>Cyanobacteriota</taxon>
        <taxon>Cyanophyceae</taxon>
        <taxon>Nostocales</taxon>
        <taxon>Aphanizomenonaceae</taxon>
        <taxon>Dolichospermum</taxon>
    </lineage>
</organism>